<reference evidence="1" key="2">
    <citation type="journal article" date="2015" name="Data Brief">
        <title>Shoot transcriptome of the giant reed, Arundo donax.</title>
        <authorList>
            <person name="Barrero R.A."/>
            <person name="Guerrero F.D."/>
            <person name="Moolhuijzen P."/>
            <person name="Goolsby J.A."/>
            <person name="Tidwell J."/>
            <person name="Bellgard S.E."/>
            <person name="Bellgard M.I."/>
        </authorList>
    </citation>
    <scope>NUCLEOTIDE SEQUENCE</scope>
    <source>
        <tissue evidence="1">Shoot tissue taken approximately 20 cm above the soil surface</tissue>
    </source>
</reference>
<proteinExistence type="predicted"/>
<reference evidence="1" key="1">
    <citation type="submission" date="2014-09" db="EMBL/GenBank/DDBJ databases">
        <authorList>
            <person name="Magalhaes I.L.F."/>
            <person name="Oliveira U."/>
            <person name="Santos F.R."/>
            <person name="Vidigal T.H.D.A."/>
            <person name="Brescovit A.D."/>
            <person name="Santos A.J."/>
        </authorList>
    </citation>
    <scope>NUCLEOTIDE SEQUENCE</scope>
    <source>
        <tissue evidence="1">Shoot tissue taken approximately 20 cm above the soil surface</tissue>
    </source>
</reference>
<evidence type="ECO:0000313" key="1">
    <source>
        <dbReference type="EMBL" id="JAD49846.1"/>
    </source>
</evidence>
<protein>
    <submittedName>
        <fullName evidence="1">Uncharacterized protein</fullName>
    </submittedName>
</protein>
<sequence length="14" mass="1631">MRVLCSFSYLLADI</sequence>
<name>A0A0A9AFB7_ARUDO</name>
<organism evidence="1">
    <name type="scientific">Arundo donax</name>
    <name type="common">Giant reed</name>
    <name type="synonym">Donax arundinaceus</name>
    <dbReference type="NCBI Taxonomy" id="35708"/>
    <lineage>
        <taxon>Eukaryota</taxon>
        <taxon>Viridiplantae</taxon>
        <taxon>Streptophyta</taxon>
        <taxon>Embryophyta</taxon>
        <taxon>Tracheophyta</taxon>
        <taxon>Spermatophyta</taxon>
        <taxon>Magnoliopsida</taxon>
        <taxon>Liliopsida</taxon>
        <taxon>Poales</taxon>
        <taxon>Poaceae</taxon>
        <taxon>PACMAD clade</taxon>
        <taxon>Arundinoideae</taxon>
        <taxon>Arundineae</taxon>
        <taxon>Arundo</taxon>
    </lineage>
</organism>
<accession>A0A0A9AFB7</accession>
<dbReference type="EMBL" id="GBRH01248049">
    <property type="protein sequence ID" value="JAD49846.1"/>
    <property type="molecule type" value="Transcribed_RNA"/>
</dbReference>